<proteinExistence type="predicted"/>
<feature type="transmembrane region" description="Helical" evidence="1">
    <location>
        <begin position="12"/>
        <end position="42"/>
    </location>
</feature>
<sequence>MDPDLLVTLAAALVIAVGLTGIVVPVLPGSILIIIALLGWAFGVQSPAGWWAFGIGAVLLVAGMLASFFLTGRRLKQRQIPTRSIVAGVVLGVVGMFTIPAVGLFVGFAAGLLLSEWQRQRNLSTAWSSSLATLKAMGIGILAELALALTAGGIWGAGVWVHFATR</sequence>
<dbReference type="AlphaFoldDB" id="A0A9X1M7H5"/>
<gene>
    <name evidence="2" type="ORF">LJ755_06085</name>
    <name evidence="3" type="ORF">MUK71_14830</name>
</gene>
<dbReference type="Proteomes" id="UP000829758">
    <property type="component" value="Chromosome"/>
</dbReference>
<keyword evidence="1" id="KW-0812">Transmembrane</keyword>
<dbReference type="Pfam" id="PF04306">
    <property type="entry name" value="DUF456"/>
    <property type="match status" value="1"/>
</dbReference>
<feature type="transmembrane region" description="Helical" evidence="1">
    <location>
        <begin position="48"/>
        <end position="72"/>
    </location>
</feature>
<evidence type="ECO:0000313" key="3">
    <source>
        <dbReference type="EMBL" id="UON91835.1"/>
    </source>
</evidence>
<organism evidence="2 5">
    <name type="scientific">Arthrobacter zhangbolii</name>
    <dbReference type="NCBI Taxonomy" id="2886936"/>
    <lineage>
        <taxon>Bacteria</taxon>
        <taxon>Bacillati</taxon>
        <taxon>Actinomycetota</taxon>
        <taxon>Actinomycetes</taxon>
        <taxon>Micrococcales</taxon>
        <taxon>Micrococcaceae</taxon>
        <taxon>Arthrobacter</taxon>
    </lineage>
</organism>
<feature type="transmembrane region" description="Helical" evidence="1">
    <location>
        <begin position="134"/>
        <end position="161"/>
    </location>
</feature>
<dbReference type="InterPro" id="IPR007403">
    <property type="entry name" value="DUF456"/>
</dbReference>
<reference evidence="2" key="1">
    <citation type="submission" date="2021-10" db="EMBL/GenBank/DDBJ databases">
        <title>Novel species in genus Arthrobacter.</title>
        <authorList>
            <person name="Liu Y."/>
        </authorList>
    </citation>
    <scope>NUCLEOTIDE SEQUENCE</scope>
    <source>
        <strain evidence="2">Zg-Y462</strain>
        <strain evidence="4">zg-Y462</strain>
    </source>
</reference>
<dbReference type="EMBL" id="CP094984">
    <property type="protein sequence ID" value="UON91835.1"/>
    <property type="molecule type" value="Genomic_DNA"/>
</dbReference>
<dbReference type="Proteomes" id="UP001155145">
    <property type="component" value="Unassembled WGS sequence"/>
</dbReference>
<name>A0A9X1M7H5_9MICC</name>
<dbReference type="RefSeq" id="WP_227902850.1">
    <property type="nucleotide sequence ID" value="NZ_CP094984.1"/>
</dbReference>
<dbReference type="EMBL" id="JAJFZT010000003">
    <property type="protein sequence ID" value="MCC3272300.1"/>
    <property type="molecule type" value="Genomic_DNA"/>
</dbReference>
<keyword evidence="4" id="KW-1185">Reference proteome</keyword>
<feature type="transmembrane region" description="Helical" evidence="1">
    <location>
        <begin position="84"/>
        <end position="114"/>
    </location>
</feature>
<evidence type="ECO:0000313" key="2">
    <source>
        <dbReference type="EMBL" id="MCC3272300.1"/>
    </source>
</evidence>
<keyword evidence="1" id="KW-1133">Transmembrane helix</keyword>
<evidence type="ECO:0000256" key="1">
    <source>
        <dbReference type="SAM" id="Phobius"/>
    </source>
</evidence>
<accession>A0A9X1M7H5</accession>
<evidence type="ECO:0000313" key="4">
    <source>
        <dbReference type="Proteomes" id="UP000829758"/>
    </source>
</evidence>
<keyword evidence="1" id="KW-0472">Membrane</keyword>
<protein>
    <submittedName>
        <fullName evidence="2">DUF456 domain-containing protein</fullName>
    </submittedName>
</protein>
<evidence type="ECO:0000313" key="5">
    <source>
        <dbReference type="Proteomes" id="UP001155145"/>
    </source>
</evidence>